<keyword evidence="3" id="KW-1185">Reference proteome</keyword>
<dbReference type="RefSeq" id="WP_349805405.1">
    <property type="nucleotide sequence ID" value="NZ_JBEGDP010000027.1"/>
</dbReference>
<evidence type="ECO:0000313" key="2">
    <source>
        <dbReference type="EMBL" id="MEQ7849049.1"/>
    </source>
</evidence>
<proteinExistence type="predicted"/>
<dbReference type="InterPro" id="IPR009799">
    <property type="entry name" value="EthD_dom"/>
</dbReference>
<dbReference type="NCBIfam" id="TIGR02118">
    <property type="entry name" value="EthD family reductase"/>
    <property type="match status" value="1"/>
</dbReference>
<feature type="domain" description="EthD" evidence="1">
    <location>
        <begin position="12"/>
        <end position="85"/>
    </location>
</feature>
<dbReference type="Pfam" id="PF07110">
    <property type="entry name" value="EthD"/>
    <property type="match status" value="1"/>
</dbReference>
<sequence length="103" mass="11041">MYRVTIQYAVPEDPEAFDRRYAEGHVPLVLPVPGLRSFTWSKVRPMGGDPAAGPYMVAQLDFDDREAMTAALSSPEMAAAGADADEIGVPRTMFAGAVVPELG</sequence>
<evidence type="ECO:0000259" key="1">
    <source>
        <dbReference type="Pfam" id="PF07110"/>
    </source>
</evidence>
<gene>
    <name evidence="2" type="ORF">V6R90_17350</name>
</gene>
<dbReference type="EMBL" id="JBEGDP010000027">
    <property type="protein sequence ID" value="MEQ7849049.1"/>
    <property type="molecule type" value="Genomic_DNA"/>
</dbReference>
<evidence type="ECO:0000313" key="3">
    <source>
        <dbReference type="Proteomes" id="UP001482520"/>
    </source>
</evidence>
<comment type="caution">
    <text evidence="2">The sequence shown here is derived from an EMBL/GenBank/DDBJ whole genome shotgun (WGS) entry which is preliminary data.</text>
</comment>
<reference evidence="2 3" key="1">
    <citation type="submission" date="2024-02" db="EMBL/GenBank/DDBJ databases">
        <title>Full genome sequence of Nocardioides kribbensis.</title>
        <authorList>
            <person name="Poletto B.L."/>
            <person name="Silva G."/>
            <person name="Galante D."/>
            <person name="Campos K.R."/>
            <person name="Santos M.B.N."/>
            <person name="Sacchi C.T."/>
        </authorList>
    </citation>
    <scope>NUCLEOTIDE SEQUENCE [LARGE SCALE GENOMIC DNA]</scope>
    <source>
        <strain evidence="2 3">O4R</strain>
    </source>
</reference>
<protein>
    <submittedName>
        <fullName evidence="2">EthD family reductase</fullName>
    </submittedName>
</protein>
<dbReference type="SUPFAM" id="SSF54909">
    <property type="entry name" value="Dimeric alpha+beta barrel"/>
    <property type="match status" value="1"/>
</dbReference>
<dbReference type="Proteomes" id="UP001482520">
    <property type="component" value="Unassembled WGS sequence"/>
</dbReference>
<dbReference type="Gene3D" id="3.30.70.100">
    <property type="match status" value="1"/>
</dbReference>
<dbReference type="InterPro" id="IPR011008">
    <property type="entry name" value="Dimeric_a/b-barrel"/>
</dbReference>
<accession>A0ABV1P2T4</accession>
<organism evidence="2 3">
    <name type="scientific">Nocardioides kribbensis</name>
    <dbReference type="NCBI Taxonomy" id="305517"/>
    <lineage>
        <taxon>Bacteria</taxon>
        <taxon>Bacillati</taxon>
        <taxon>Actinomycetota</taxon>
        <taxon>Actinomycetes</taxon>
        <taxon>Propionibacteriales</taxon>
        <taxon>Nocardioidaceae</taxon>
        <taxon>Nocardioides</taxon>
    </lineage>
</organism>
<name>A0ABV1P2T4_9ACTN</name>